<evidence type="ECO:0000313" key="7">
    <source>
        <dbReference type="EMBL" id="MCA5004146.1"/>
    </source>
</evidence>
<protein>
    <submittedName>
        <fullName evidence="7">RNA polymerase sigma factor</fullName>
    </submittedName>
</protein>
<comment type="caution">
    <text evidence="7">The sequence shown here is derived from an EMBL/GenBank/DDBJ whole genome shotgun (WGS) entry which is preliminary data.</text>
</comment>
<dbReference type="EMBL" id="JADEYP010000004">
    <property type="protein sequence ID" value="MCA5004146.1"/>
    <property type="molecule type" value="Genomic_DNA"/>
</dbReference>
<dbReference type="RefSeq" id="WP_225551483.1">
    <property type="nucleotide sequence ID" value="NZ_JADEYP010000004.1"/>
</dbReference>
<evidence type="ECO:0000259" key="5">
    <source>
        <dbReference type="Pfam" id="PF04542"/>
    </source>
</evidence>
<dbReference type="Proteomes" id="UP001165302">
    <property type="component" value="Unassembled WGS sequence"/>
</dbReference>
<dbReference type="SUPFAM" id="SSF88946">
    <property type="entry name" value="Sigma2 domain of RNA polymerase sigma factors"/>
    <property type="match status" value="1"/>
</dbReference>
<dbReference type="InterPro" id="IPR013324">
    <property type="entry name" value="RNA_pol_sigma_r3/r4-like"/>
</dbReference>
<evidence type="ECO:0000256" key="3">
    <source>
        <dbReference type="ARBA" id="ARBA00023082"/>
    </source>
</evidence>
<organism evidence="7 8">
    <name type="scientific">Sphingobacterium bovistauri</name>
    <dbReference type="NCBI Taxonomy" id="2781959"/>
    <lineage>
        <taxon>Bacteria</taxon>
        <taxon>Pseudomonadati</taxon>
        <taxon>Bacteroidota</taxon>
        <taxon>Sphingobacteriia</taxon>
        <taxon>Sphingobacteriales</taxon>
        <taxon>Sphingobacteriaceae</taxon>
        <taxon>Sphingobacterium</taxon>
    </lineage>
</organism>
<comment type="similarity">
    <text evidence="1">Belongs to the sigma-70 factor family. ECF subfamily.</text>
</comment>
<name>A0ABS7Z1U0_9SPHI</name>
<keyword evidence="2" id="KW-0805">Transcription regulation</keyword>
<dbReference type="InterPro" id="IPR007627">
    <property type="entry name" value="RNA_pol_sigma70_r2"/>
</dbReference>
<dbReference type="Gene3D" id="1.10.10.10">
    <property type="entry name" value="Winged helix-like DNA-binding domain superfamily/Winged helix DNA-binding domain"/>
    <property type="match status" value="1"/>
</dbReference>
<keyword evidence="3" id="KW-0731">Sigma factor</keyword>
<dbReference type="Gene3D" id="1.10.1740.10">
    <property type="match status" value="1"/>
</dbReference>
<dbReference type="InterPro" id="IPR013325">
    <property type="entry name" value="RNA_pol_sigma_r2"/>
</dbReference>
<evidence type="ECO:0000256" key="2">
    <source>
        <dbReference type="ARBA" id="ARBA00023015"/>
    </source>
</evidence>
<dbReference type="PANTHER" id="PTHR43133:SF45">
    <property type="entry name" value="RNA POLYMERASE ECF-TYPE SIGMA FACTOR"/>
    <property type="match status" value="1"/>
</dbReference>
<keyword evidence="8" id="KW-1185">Reference proteome</keyword>
<dbReference type="Pfam" id="PF04542">
    <property type="entry name" value="Sigma70_r2"/>
    <property type="match status" value="1"/>
</dbReference>
<gene>
    <name evidence="7" type="ORF">IPZ78_03130</name>
</gene>
<dbReference type="InterPro" id="IPR036388">
    <property type="entry name" value="WH-like_DNA-bd_sf"/>
</dbReference>
<dbReference type="InterPro" id="IPR013249">
    <property type="entry name" value="RNA_pol_sigma70_r4_t2"/>
</dbReference>
<accession>A0ABS7Z1U0</accession>
<reference evidence="7" key="1">
    <citation type="submission" date="2020-10" db="EMBL/GenBank/DDBJ databases">
        <authorList>
            <person name="Lu T."/>
            <person name="Wang Q."/>
            <person name="Han X."/>
        </authorList>
    </citation>
    <scope>NUCLEOTIDE SEQUENCE</scope>
    <source>
        <strain evidence="7">WQ 366</strain>
    </source>
</reference>
<dbReference type="InterPro" id="IPR039425">
    <property type="entry name" value="RNA_pol_sigma-70-like"/>
</dbReference>
<evidence type="ECO:0000256" key="1">
    <source>
        <dbReference type="ARBA" id="ARBA00010641"/>
    </source>
</evidence>
<feature type="domain" description="RNA polymerase sigma factor 70 region 4 type 2" evidence="6">
    <location>
        <begin position="109"/>
        <end position="158"/>
    </location>
</feature>
<evidence type="ECO:0000256" key="4">
    <source>
        <dbReference type="ARBA" id="ARBA00023163"/>
    </source>
</evidence>
<dbReference type="InterPro" id="IPR014284">
    <property type="entry name" value="RNA_pol_sigma-70_dom"/>
</dbReference>
<dbReference type="NCBIfam" id="TIGR02937">
    <property type="entry name" value="sigma70-ECF"/>
    <property type="match status" value="1"/>
</dbReference>
<proteinExistence type="inferred from homology"/>
<sequence length="169" mass="19932">MNKEIENEFTTLLEQHQNILHKICKLYTSDVDSHKDLFQEMVIQIWKSYPSFKGDAKFTTWAYRIGLNTAISLYRGTKRKINTVNWDISFENIKYEEYNSEEERQLQFIYAAVRQLNDIEKALIYMYLEDKDYAEIAETLGISEVNARVKMNRIKTKIKTIIAQKGGLS</sequence>
<keyword evidence="4" id="KW-0804">Transcription</keyword>
<feature type="domain" description="RNA polymerase sigma-70 region 2" evidence="5">
    <location>
        <begin position="12"/>
        <end position="79"/>
    </location>
</feature>
<dbReference type="PANTHER" id="PTHR43133">
    <property type="entry name" value="RNA POLYMERASE ECF-TYPE SIGMA FACTO"/>
    <property type="match status" value="1"/>
</dbReference>
<evidence type="ECO:0000259" key="6">
    <source>
        <dbReference type="Pfam" id="PF08281"/>
    </source>
</evidence>
<dbReference type="Pfam" id="PF08281">
    <property type="entry name" value="Sigma70_r4_2"/>
    <property type="match status" value="1"/>
</dbReference>
<dbReference type="SUPFAM" id="SSF88659">
    <property type="entry name" value="Sigma3 and sigma4 domains of RNA polymerase sigma factors"/>
    <property type="match status" value="1"/>
</dbReference>
<evidence type="ECO:0000313" key="8">
    <source>
        <dbReference type="Proteomes" id="UP001165302"/>
    </source>
</evidence>